<dbReference type="AlphaFoldDB" id="A0A6J6THX6"/>
<dbReference type="EMBL" id="CAEZYR010000051">
    <property type="protein sequence ID" value="CAB4746307.1"/>
    <property type="molecule type" value="Genomic_DNA"/>
</dbReference>
<dbReference type="EMBL" id="CAFBOS010000010">
    <property type="protein sequence ID" value="CAB4979984.1"/>
    <property type="molecule type" value="Genomic_DNA"/>
</dbReference>
<dbReference type="SUPFAM" id="SSF51679">
    <property type="entry name" value="Bacterial luciferase-like"/>
    <property type="match status" value="1"/>
</dbReference>
<evidence type="ECO:0000313" key="8">
    <source>
        <dbReference type="EMBL" id="CAB4979984.1"/>
    </source>
</evidence>
<dbReference type="InterPro" id="IPR050766">
    <property type="entry name" value="Bact_Lucif_Oxidored"/>
</dbReference>
<reference evidence="5" key="1">
    <citation type="submission" date="2020-05" db="EMBL/GenBank/DDBJ databases">
        <authorList>
            <person name="Chiriac C."/>
            <person name="Salcher M."/>
            <person name="Ghai R."/>
            <person name="Kavagutti S V."/>
        </authorList>
    </citation>
    <scope>NUCLEOTIDE SEQUENCE</scope>
</reference>
<accession>A0A6J6THX6</accession>
<dbReference type="GO" id="GO:0005829">
    <property type="term" value="C:cytosol"/>
    <property type="evidence" value="ECO:0007669"/>
    <property type="project" value="TreeGrafter"/>
</dbReference>
<sequence>MRFGAFVAPFHSPKGNPTLQLRRDIELAVHLDELGFDEIWYGEHHSGAYETIASPELMIAAAGERTTRIRFGTGVNSVPYHHPYILADRIMQLDHMTRGRVMLGIGPGQLPSDAFMMGIDPRDQRDMMVEAAEVMLPLLRGDAVSRTTSWFTVDNARLQLTPYNPEGIEVAVASMASPAGATLAGRLGLSMLSLSATDARGFDALDSNWGVRERVGADNGHPADRSRWRVVASMHLAETREQARAEVEHGILDLCGYMEGMSKSKLPFATSPGAALDHWMTNGLPVFGVPTVGTPDDAIATIQRLVEKTGGFGSFLFLANNCATWEATKRSYALFAETVIPAVRDMNAGRVASIDYVGDNAGTFFGAMQDATREAIAKYRPK</sequence>
<dbReference type="PANTHER" id="PTHR30137:SF16">
    <property type="entry name" value="BLL0895 PROTEIN"/>
    <property type="match status" value="1"/>
</dbReference>
<evidence type="ECO:0000256" key="1">
    <source>
        <dbReference type="ARBA" id="ARBA00022630"/>
    </source>
</evidence>
<dbReference type="InterPro" id="IPR011251">
    <property type="entry name" value="Luciferase-like_dom"/>
</dbReference>
<dbReference type="Pfam" id="PF00296">
    <property type="entry name" value="Bac_luciferase"/>
    <property type="match status" value="1"/>
</dbReference>
<feature type="domain" description="Luciferase-like" evidence="4">
    <location>
        <begin position="1"/>
        <end position="308"/>
    </location>
</feature>
<organism evidence="5">
    <name type="scientific">freshwater metagenome</name>
    <dbReference type="NCBI Taxonomy" id="449393"/>
    <lineage>
        <taxon>unclassified sequences</taxon>
        <taxon>metagenomes</taxon>
        <taxon>ecological metagenomes</taxon>
    </lineage>
</organism>
<evidence type="ECO:0000313" key="7">
    <source>
        <dbReference type="EMBL" id="CAB4904610.1"/>
    </source>
</evidence>
<dbReference type="PANTHER" id="PTHR30137">
    <property type="entry name" value="LUCIFERASE-LIKE MONOOXYGENASE"/>
    <property type="match status" value="1"/>
</dbReference>
<gene>
    <name evidence="5" type="ORF">UFOPK2754_01533</name>
    <name evidence="6" type="ORF">UFOPK3139_02645</name>
    <name evidence="7" type="ORF">UFOPK3543_01065</name>
    <name evidence="8" type="ORF">UFOPK3967_00297</name>
</gene>
<evidence type="ECO:0000256" key="3">
    <source>
        <dbReference type="ARBA" id="ARBA00023033"/>
    </source>
</evidence>
<protein>
    <submittedName>
        <fullName evidence="5">Unannotated protein</fullName>
    </submittedName>
</protein>
<evidence type="ECO:0000259" key="4">
    <source>
        <dbReference type="Pfam" id="PF00296"/>
    </source>
</evidence>
<dbReference type="EMBL" id="CAFBMH010000029">
    <property type="protein sequence ID" value="CAB4904610.1"/>
    <property type="molecule type" value="Genomic_DNA"/>
</dbReference>
<name>A0A6J6THX6_9ZZZZ</name>
<dbReference type="EMBL" id="CAFABA010000146">
    <property type="protein sequence ID" value="CAB4835832.1"/>
    <property type="molecule type" value="Genomic_DNA"/>
</dbReference>
<keyword evidence="2" id="KW-0560">Oxidoreductase</keyword>
<dbReference type="Gene3D" id="3.20.20.30">
    <property type="entry name" value="Luciferase-like domain"/>
    <property type="match status" value="1"/>
</dbReference>
<keyword evidence="1" id="KW-0285">Flavoprotein</keyword>
<evidence type="ECO:0000313" key="6">
    <source>
        <dbReference type="EMBL" id="CAB4835832.1"/>
    </source>
</evidence>
<evidence type="ECO:0000313" key="5">
    <source>
        <dbReference type="EMBL" id="CAB4746307.1"/>
    </source>
</evidence>
<keyword evidence="3" id="KW-0503">Monooxygenase</keyword>
<dbReference type="InterPro" id="IPR036661">
    <property type="entry name" value="Luciferase-like_sf"/>
</dbReference>
<dbReference type="GO" id="GO:0016705">
    <property type="term" value="F:oxidoreductase activity, acting on paired donors, with incorporation or reduction of molecular oxygen"/>
    <property type="evidence" value="ECO:0007669"/>
    <property type="project" value="InterPro"/>
</dbReference>
<proteinExistence type="predicted"/>
<dbReference type="GO" id="GO:0004497">
    <property type="term" value="F:monooxygenase activity"/>
    <property type="evidence" value="ECO:0007669"/>
    <property type="project" value="UniProtKB-KW"/>
</dbReference>
<evidence type="ECO:0000256" key="2">
    <source>
        <dbReference type="ARBA" id="ARBA00023002"/>
    </source>
</evidence>